<evidence type="ECO:0000313" key="9">
    <source>
        <dbReference type="Proteomes" id="UP000235826"/>
    </source>
</evidence>
<evidence type="ECO:0000259" key="7">
    <source>
        <dbReference type="Pfam" id="PF14322"/>
    </source>
</evidence>
<dbReference type="Pfam" id="PF07980">
    <property type="entry name" value="SusD_RagB"/>
    <property type="match status" value="1"/>
</dbReference>
<organism evidence="8 9">
    <name type="scientific">Flavivirga eckloniae</name>
    <dbReference type="NCBI Taxonomy" id="1803846"/>
    <lineage>
        <taxon>Bacteria</taxon>
        <taxon>Pseudomonadati</taxon>
        <taxon>Bacteroidota</taxon>
        <taxon>Flavobacteriia</taxon>
        <taxon>Flavobacteriales</taxon>
        <taxon>Flavobacteriaceae</taxon>
        <taxon>Flavivirga</taxon>
    </lineage>
</organism>
<dbReference type="InterPro" id="IPR012944">
    <property type="entry name" value="SusD_RagB_dom"/>
</dbReference>
<reference evidence="8 9" key="1">
    <citation type="submission" date="2018-01" db="EMBL/GenBank/DDBJ databases">
        <title>Complete genome sequence of Flavivirga eckloniae ECD14 isolated from seaweed Ecklonia cava.</title>
        <authorList>
            <person name="Lee J.H."/>
            <person name="Baik K.S."/>
            <person name="Seong C.N."/>
        </authorList>
    </citation>
    <scope>NUCLEOTIDE SEQUENCE [LARGE SCALE GENOMIC DNA]</scope>
    <source>
        <strain evidence="8 9">ECD14</strain>
    </source>
</reference>
<comment type="subcellular location">
    <subcellularLocation>
        <location evidence="1">Cell outer membrane</location>
    </subcellularLocation>
</comment>
<dbReference type="OrthoDB" id="653598at2"/>
<keyword evidence="5" id="KW-0998">Cell outer membrane</keyword>
<name>A0A2K9PW33_9FLAO</name>
<sequence>MKKIKIFSLISIIAIFLGGCEPESEFLEADNLGVINFGKVSDYNLLFENNNILGDIRNTDPTGYMADNLKLSPFEASQLSGTSLAMYKWDENLYEIQESPHAWTQHYKAIFTYNAILNEIDDAVDANVLSNIELIKKYKAEALLGRAFEHLWLVNLYAQPYSSDNLSTPGIPYMYTADVSAPTPSRETLVETYKKIETDLLNALENLPETNDARRGSKLAAYGVLTRMYLYMQNYDKVIEYAQQVLDIKSDVNDYTLFPALDAFGKHTNPDNLYVRYINENPQYFFKNPTEDLAALYSALDARALGLYYFNLGSLVFWLDFFQINSGVTLPEIILCKAEAHARKGELSQALEALNNLERKRIIGFTDLNSNNQEEVLTWVLNERRRETANNGLRFADMRRLQLEGRIGTITHTVDEETISLEEGSNKYTLQIPQIVLDKNPEMEPNPR</sequence>
<dbReference type="Pfam" id="PF14322">
    <property type="entry name" value="SusD-like_3"/>
    <property type="match status" value="1"/>
</dbReference>
<dbReference type="GO" id="GO:0009279">
    <property type="term" value="C:cell outer membrane"/>
    <property type="evidence" value="ECO:0007669"/>
    <property type="project" value="UniProtKB-SubCell"/>
</dbReference>
<dbReference type="Proteomes" id="UP000235826">
    <property type="component" value="Chromosome"/>
</dbReference>
<dbReference type="InterPro" id="IPR011990">
    <property type="entry name" value="TPR-like_helical_dom_sf"/>
</dbReference>
<keyword evidence="9" id="KW-1185">Reference proteome</keyword>
<evidence type="ECO:0000256" key="4">
    <source>
        <dbReference type="ARBA" id="ARBA00023136"/>
    </source>
</evidence>
<gene>
    <name evidence="8" type="ORF">C1H87_22040</name>
</gene>
<dbReference type="AlphaFoldDB" id="A0A2K9PW33"/>
<evidence type="ECO:0000313" key="8">
    <source>
        <dbReference type="EMBL" id="AUP81250.1"/>
    </source>
</evidence>
<proteinExistence type="inferred from homology"/>
<dbReference type="PROSITE" id="PS51257">
    <property type="entry name" value="PROKAR_LIPOPROTEIN"/>
    <property type="match status" value="1"/>
</dbReference>
<keyword evidence="4" id="KW-0472">Membrane</keyword>
<dbReference type="SUPFAM" id="SSF48452">
    <property type="entry name" value="TPR-like"/>
    <property type="match status" value="1"/>
</dbReference>
<dbReference type="EMBL" id="CP025791">
    <property type="protein sequence ID" value="AUP81250.1"/>
    <property type="molecule type" value="Genomic_DNA"/>
</dbReference>
<keyword evidence="3" id="KW-0732">Signal</keyword>
<dbReference type="Gene3D" id="1.25.40.390">
    <property type="match status" value="2"/>
</dbReference>
<feature type="domain" description="RagB/SusD" evidence="6">
    <location>
        <begin position="332"/>
        <end position="447"/>
    </location>
</feature>
<evidence type="ECO:0008006" key="10">
    <source>
        <dbReference type="Google" id="ProtNLM"/>
    </source>
</evidence>
<evidence type="ECO:0000259" key="6">
    <source>
        <dbReference type="Pfam" id="PF07980"/>
    </source>
</evidence>
<dbReference type="InterPro" id="IPR033985">
    <property type="entry name" value="SusD-like_N"/>
</dbReference>
<comment type="similarity">
    <text evidence="2">Belongs to the SusD family.</text>
</comment>
<accession>A0A2K9PW33</accession>
<evidence type="ECO:0000256" key="2">
    <source>
        <dbReference type="ARBA" id="ARBA00006275"/>
    </source>
</evidence>
<dbReference type="KEGG" id="fek:C1H87_22040"/>
<dbReference type="RefSeq" id="WP_102757893.1">
    <property type="nucleotide sequence ID" value="NZ_CP025791.1"/>
</dbReference>
<evidence type="ECO:0000256" key="3">
    <source>
        <dbReference type="ARBA" id="ARBA00022729"/>
    </source>
</evidence>
<protein>
    <recommendedName>
        <fullName evidence="10">RagB/SusD family nutrient uptake outer membrane protein</fullName>
    </recommendedName>
</protein>
<feature type="domain" description="SusD-like N-terminal" evidence="7">
    <location>
        <begin position="92"/>
        <end position="230"/>
    </location>
</feature>
<evidence type="ECO:0000256" key="1">
    <source>
        <dbReference type="ARBA" id="ARBA00004442"/>
    </source>
</evidence>
<evidence type="ECO:0000256" key="5">
    <source>
        <dbReference type="ARBA" id="ARBA00023237"/>
    </source>
</evidence>